<name>A0ACC3DXJ1_9PEZI</name>
<proteinExistence type="predicted"/>
<evidence type="ECO:0000313" key="1">
    <source>
        <dbReference type="EMBL" id="KAK3081561.1"/>
    </source>
</evidence>
<organism evidence="1 2">
    <name type="scientific">Coniosporium uncinatum</name>
    <dbReference type="NCBI Taxonomy" id="93489"/>
    <lineage>
        <taxon>Eukaryota</taxon>
        <taxon>Fungi</taxon>
        <taxon>Dikarya</taxon>
        <taxon>Ascomycota</taxon>
        <taxon>Pezizomycotina</taxon>
        <taxon>Dothideomycetes</taxon>
        <taxon>Dothideomycetes incertae sedis</taxon>
        <taxon>Coniosporium</taxon>
    </lineage>
</organism>
<comment type="caution">
    <text evidence="1">The sequence shown here is derived from an EMBL/GenBank/DDBJ whole genome shotgun (WGS) entry which is preliminary data.</text>
</comment>
<dbReference type="EMBL" id="JAWDJW010000128">
    <property type="protein sequence ID" value="KAK3081561.1"/>
    <property type="molecule type" value="Genomic_DNA"/>
</dbReference>
<reference evidence="1" key="1">
    <citation type="submission" date="2024-09" db="EMBL/GenBank/DDBJ databases">
        <title>Black Yeasts Isolated from many extreme environments.</title>
        <authorList>
            <person name="Coleine C."/>
            <person name="Stajich J.E."/>
            <person name="Selbmann L."/>
        </authorList>
    </citation>
    <scope>NUCLEOTIDE SEQUENCE</scope>
    <source>
        <strain evidence="1">CCFEE 5737</strain>
    </source>
</reference>
<gene>
    <name evidence="1" type="ORF">LTS18_005392</name>
</gene>
<keyword evidence="2" id="KW-1185">Reference proteome</keyword>
<accession>A0ACC3DXJ1</accession>
<sequence length="183" mass="20226">MNRYSITEAGLLFVRGTGLNNIPFGKHDPTRPAKAILIDAVYFRGLAIKAEHLENISIIGSQISDIVILCKTFRTLLIKGTKTRNIRIIATEKCVVKSAFFRKSDLSRIVVKADVFKEIEAGGLDIEPRIEGRIVAMPKTTGTLIHFDIPVGLQSPGQHIKEAEVDMEGKDFEPSQDPAEAVR</sequence>
<protein>
    <submittedName>
        <fullName evidence="1">Uncharacterized protein</fullName>
    </submittedName>
</protein>
<evidence type="ECO:0000313" key="2">
    <source>
        <dbReference type="Proteomes" id="UP001186974"/>
    </source>
</evidence>
<dbReference type="Proteomes" id="UP001186974">
    <property type="component" value="Unassembled WGS sequence"/>
</dbReference>